<proteinExistence type="predicted"/>
<evidence type="ECO:0000313" key="2">
    <source>
        <dbReference type="Proteomes" id="UP000295818"/>
    </source>
</evidence>
<accession>A0ABY2BIV3</accession>
<reference evidence="1 2" key="1">
    <citation type="journal article" date="2015" name="Stand. Genomic Sci.">
        <title>Genomic Encyclopedia of Bacterial and Archaeal Type Strains, Phase III: the genomes of soil and plant-associated and newly described type strains.</title>
        <authorList>
            <person name="Whitman W.B."/>
            <person name="Woyke T."/>
            <person name="Klenk H.P."/>
            <person name="Zhou Y."/>
            <person name="Lilburn T.G."/>
            <person name="Beck B.J."/>
            <person name="De Vos P."/>
            <person name="Vandamme P."/>
            <person name="Eisen J.A."/>
            <person name="Garrity G."/>
            <person name="Hugenholtz P."/>
            <person name="Kyrpides N.C."/>
        </authorList>
    </citation>
    <scope>NUCLEOTIDE SEQUENCE [LARGE SCALE GENOMIC DNA]</scope>
    <source>
        <strain evidence="1 2">VKM Ac-2538</strain>
    </source>
</reference>
<keyword evidence="2" id="KW-1185">Reference proteome</keyword>
<name>A0ABY2BIV3_9ACTN</name>
<gene>
    <name evidence="1" type="ORF">EV644_107150</name>
</gene>
<evidence type="ECO:0008006" key="3">
    <source>
        <dbReference type="Google" id="ProtNLM"/>
    </source>
</evidence>
<comment type="caution">
    <text evidence="1">The sequence shown here is derived from an EMBL/GenBank/DDBJ whole genome shotgun (WGS) entry which is preliminary data.</text>
</comment>
<dbReference type="Proteomes" id="UP000295818">
    <property type="component" value="Unassembled WGS sequence"/>
</dbReference>
<protein>
    <recommendedName>
        <fullName evidence="3">Antibiotic biosynthesis monooxygenase</fullName>
    </recommendedName>
</protein>
<dbReference type="EMBL" id="SLWM01000007">
    <property type="protein sequence ID" value="TCO21828.1"/>
    <property type="molecule type" value="Genomic_DNA"/>
</dbReference>
<sequence length="93" mass="10282">MNAAVIRYRTKPEAADENQRLIENVFGELAQKTPPGLSYTAFRLADGVTFVHVVDGEGVPDLTAFQEFQRTLPDRLEVAPAREEATTVGRYSA</sequence>
<evidence type="ECO:0000313" key="1">
    <source>
        <dbReference type="EMBL" id="TCO21828.1"/>
    </source>
</evidence>
<organism evidence="1 2">
    <name type="scientific">Kribbella orskensis</name>
    <dbReference type="NCBI Taxonomy" id="2512216"/>
    <lineage>
        <taxon>Bacteria</taxon>
        <taxon>Bacillati</taxon>
        <taxon>Actinomycetota</taxon>
        <taxon>Actinomycetes</taxon>
        <taxon>Propionibacteriales</taxon>
        <taxon>Kribbellaceae</taxon>
        <taxon>Kribbella</taxon>
    </lineage>
</organism>
<dbReference type="RefSeq" id="WP_132190375.1">
    <property type="nucleotide sequence ID" value="NZ_SLWM01000007.1"/>
</dbReference>